<dbReference type="Proteomes" id="UP000018731">
    <property type="component" value="Unassembled WGS sequence"/>
</dbReference>
<evidence type="ECO:0000256" key="5">
    <source>
        <dbReference type="ARBA" id="ARBA00022801"/>
    </source>
</evidence>
<dbReference type="EMBL" id="AZJI01000004">
    <property type="protein sequence ID" value="ETD24172.1"/>
    <property type="molecule type" value="Genomic_DNA"/>
</dbReference>
<comment type="subcellular location">
    <subcellularLocation>
        <location evidence="9">Secreted</location>
    </subcellularLocation>
</comment>
<keyword evidence="7" id="KW-1015">Disulfide bond</keyword>
<dbReference type="InterPro" id="IPR006597">
    <property type="entry name" value="Sel1-like"/>
</dbReference>
<accession>V8CAP2</accession>
<gene>
    <name evidence="11" type="ORF">HMPREF2086_00921</name>
</gene>
<feature type="compositionally biased region" description="Gly residues" evidence="10">
    <location>
        <begin position="96"/>
        <end position="106"/>
    </location>
</feature>
<evidence type="ECO:0000256" key="6">
    <source>
        <dbReference type="ARBA" id="ARBA00022803"/>
    </source>
</evidence>
<dbReference type="GO" id="GO:0046677">
    <property type="term" value="P:response to antibiotic"/>
    <property type="evidence" value="ECO:0007669"/>
    <property type="project" value="UniProtKB-KW"/>
</dbReference>
<dbReference type="HOGENOM" id="CLU_000288_36_2_7"/>
<keyword evidence="5 9" id="KW-0378">Hydrolase</keyword>
<keyword evidence="12" id="KW-1185">Reference proteome</keyword>
<evidence type="ECO:0000256" key="4">
    <source>
        <dbReference type="ARBA" id="ARBA00022737"/>
    </source>
</evidence>
<dbReference type="SMART" id="SM00671">
    <property type="entry name" value="SEL1"/>
    <property type="match status" value="6"/>
</dbReference>
<comment type="similarity">
    <text evidence="2 9">Belongs to the hcp beta-lactamase family.</text>
</comment>
<dbReference type="PANTHER" id="PTHR13891:SF1">
    <property type="entry name" value="CYTOCHROME C OXIDASE ASSEMBLY FACTOR 7"/>
    <property type="match status" value="1"/>
</dbReference>
<evidence type="ECO:0000256" key="7">
    <source>
        <dbReference type="ARBA" id="ARBA00023157"/>
    </source>
</evidence>
<keyword evidence="6" id="KW-0802">TPR repeat</keyword>
<dbReference type="PANTHER" id="PTHR13891">
    <property type="entry name" value="CYTOCHROME C OXIDASE ASSEMBLY FACTOR 7"/>
    <property type="match status" value="1"/>
</dbReference>
<dbReference type="GO" id="GO:0005576">
    <property type="term" value="C:extracellular region"/>
    <property type="evidence" value="ECO:0007669"/>
    <property type="project" value="UniProtKB-SubCell"/>
</dbReference>
<comment type="caution">
    <text evidence="11">The sequence shown here is derived from an EMBL/GenBank/DDBJ whole genome shotgun (WGS) entry which is preliminary data.</text>
</comment>
<dbReference type="Gene3D" id="1.25.40.10">
    <property type="entry name" value="Tetratricopeptide repeat domain"/>
    <property type="match status" value="1"/>
</dbReference>
<name>V8CAP2_9HELI</name>
<feature type="compositionally biased region" description="Low complexity" evidence="10">
    <location>
        <begin position="107"/>
        <end position="119"/>
    </location>
</feature>
<dbReference type="AlphaFoldDB" id="V8CAP2"/>
<feature type="region of interest" description="Disordered" evidence="10">
    <location>
        <begin position="70"/>
        <end position="140"/>
    </location>
</feature>
<dbReference type="SUPFAM" id="SSF81901">
    <property type="entry name" value="HCP-like"/>
    <property type="match status" value="2"/>
</dbReference>
<dbReference type="InterPro" id="IPR011990">
    <property type="entry name" value="TPR-like_helical_dom_sf"/>
</dbReference>
<evidence type="ECO:0000256" key="10">
    <source>
        <dbReference type="SAM" id="MobiDB-lite"/>
    </source>
</evidence>
<comment type="function">
    <text evidence="9">Hydrolyzes 6-aminopenicillinic acid and 7-aminocephalosporanic acid (ACA) derivatives.</text>
</comment>
<evidence type="ECO:0000256" key="3">
    <source>
        <dbReference type="ARBA" id="ARBA00012865"/>
    </source>
</evidence>
<dbReference type="InterPro" id="IPR040239">
    <property type="entry name" value="HcpB-like"/>
</dbReference>
<protein>
    <recommendedName>
        <fullName evidence="3 9">Beta-lactamase</fullName>
        <ecNumber evidence="3 9">3.5.2.6</ecNumber>
    </recommendedName>
</protein>
<reference evidence="11 12" key="1">
    <citation type="journal article" date="2014" name="Genome Announc.">
        <title>Draft genome sequences of six enterohepatic helicobacter species isolated from humans and one from rhesus macaques.</title>
        <authorList>
            <person name="Shen Z."/>
            <person name="Sheh A."/>
            <person name="Young S.K."/>
            <person name="Abouelliel A."/>
            <person name="Ward D.V."/>
            <person name="Earl A.M."/>
            <person name="Fox J.G."/>
        </authorList>
    </citation>
    <scope>NUCLEOTIDE SEQUENCE [LARGE SCALE GENOMIC DNA]</scope>
    <source>
        <strain evidence="11 12">MIT 99-5501</strain>
    </source>
</reference>
<dbReference type="EC" id="3.5.2.6" evidence="3 9"/>
<keyword evidence="8" id="KW-0046">Antibiotic resistance</keyword>
<keyword evidence="4" id="KW-0677">Repeat</keyword>
<dbReference type="Pfam" id="PF08238">
    <property type="entry name" value="Sel1"/>
    <property type="match status" value="5"/>
</dbReference>
<dbReference type="STRING" id="1357400.HMPREF2086_00921"/>
<comment type="catalytic activity">
    <reaction evidence="1 9">
        <text>a beta-lactam + H2O = a substituted beta-amino acid</text>
        <dbReference type="Rhea" id="RHEA:20401"/>
        <dbReference type="ChEBI" id="CHEBI:15377"/>
        <dbReference type="ChEBI" id="CHEBI:35627"/>
        <dbReference type="ChEBI" id="CHEBI:140347"/>
        <dbReference type="EC" id="3.5.2.6"/>
    </reaction>
</comment>
<evidence type="ECO:0000256" key="8">
    <source>
        <dbReference type="ARBA" id="ARBA00023251"/>
    </source>
</evidence>
<organism evidence="11 12">
    <name type="scientific">Helicobacter macacae MIT 99-5501</name>
    <dbReference type="NCBI Taxonomy" id="1357400"/>
    <lineage>
        <taxon>Bacteria</taxon>
        <taxon>Pseudomonadati</taxon>
        <taxon>Campylobacterota</taxon>
        <taxon>Epsilonproteobacteria</taxon>
        <taxon>Campylobacterales</taxon>
        <taxon>Helicobacteraceae</taxon>
        <taxon>Helicobacter</taxon>
    </lineage>
</organism>
<sequence length="432" mass="46786">MPQNAQMERSMREVKETKRILLAVALLGIIGVLSMGISHADEAQEPNQNGRFTYGLDRDLSEDELAQMGSQYDDKNLPPPSQNPALNGNTPTAQGNGNGNGNGGNGDATQANNGTNGAQPQQSNLLPHEYPSADRLTSPDIPTAQLKAGIEFAKSGDYQNAYDSFKKSCKGGNPSGCFAIGTMYATGKGVDTNIRRAKKYYEIGCSAGDPTSCTNLAMLYNDDKTATKDDKELAAQYYMSACEGGDAIACNNLGFMYANGDGMAKDFFTAIKYYKLACEGGSNLGCYNLGLLSNTKNIYGKKKSELSQADLNYAACNAGDIVGCSNLGWMYANGVDDVPLSYAYAAKYFKRACEARDVKSCSNLGVLYQKGLGVTQDTKYALDLYTYSCNAGLQQACDNYRILKEDLHINPKPTYNIKPRPNKQRQSSVYKR</sequence>
<evidence type="ECO:0000256" key="1">
    <source>
        <dbReference type="ARBA" id="ARBA00001526"/>
    </source>
</evidence>
<dbReference type="eggNOG" id="COG0790">
    <property type="taxonomic scope" value="Bacteria"/>
</dbReference>
<feature type="region of interest" description="Disordered" evidence="10">
    <location>
        <begin position="413"/>
        <end position="432"/>
    </location>
</feature>
<dbReference type="PATRIC" id="fig|1357400.3.peg.1267"/>
<proteinExistence type="inferred from homology"/>
<keyword evidence="9" id="KW-0964">Secreted</keyword>
<evidence type="ECO:0000313" key="11">
    <source>
        <dbReference type="EMBL" id="ETD24172.1"/>
    </source>
</evidence>
<dbReference type="GO" id="GO:0008800">
    <property type="term" value="F:beta-lactamase activity"/>
    <property type="evidence" value="ECO:0007669"/>
    <property type="project" value="UniProtKB-UniRule"/>
</dbReference>
<evidence type="ECO:0000313" key="12">
    <source>
        <dbReference type="Proteomes" id="UP000018731"/>
    </source>
</evidence>
<evidence type="ECO:0000256" key="2">
    <source>
        <dbReference type="ARBA" id="ARBA00008486"/>
    </source>
</evidence>
<evidence type="ECO:0000256" key="9">
    <source>
        <dbReference type="RuleBase" id="RU366075"/>
    </source>
</evidence>